<reference evidence="3" key="1">
    <citation type="submission" date="2021-12" db="EMBL/GenBank/DDBJ databases">
        <authorList>
            <person name="Martin H S."/>
        </authorList>
    </citation>
    <scope>NUCLEOTIDE SEQUENCE</scope>
</reference>
<evidence type="ECO:0000313" key="4">
    <source>
        <dbReference type="Proteomes" id="UP000838878"/>
    </source>
</evidence>
<keyword evidence="1" id="KW-0732">Signal</keyword>
<dbReference type="PANTHER" id="PTHR24260:SF136">
    <property type="entry name" value="GH08193P-RELATED"/>
    <property type="match status" value="1"/>
</dbReference>
<evidence type="ECO:0000313" key="3">
    <source>
        <dbReference type="EMBL" id="CAH0725085.1"/>
    </source>
</evidence>
<dbReference type="InterPro" id="IPR051333">
    <property type="entry name" value="CLIP_Serine_Protease"/>
</dbReference>
<accession>A0A8J9YFV8</accession>
<feature type="chain" id="PRO_5035426298" description="Peptidase S1 domain-containing protein" evidence="1">
    <location>
        <begin position="18"/>
        <end position="224"/>
    </location>
</feature>
<dbReference type="GO" id="GO:0006508">
    <property type="term" value="P:proteolysis"/>
    <property type="evidence" value="ECO:0007669"/>
    <property type="project" value="InterPro"/>
</dbReference>
<dbReference type="Gene3D" id="2.40.10.10">
    <property type="entry name" value="Trypsin-like serine proteases"/>
    <property type="match status" value="1"/>
</dbReference>
<proteinExistence type="predicted"/>
<dbReference type="InterPro" id="IPR001254">
    <property type="entry name" value="Trypsin_dom"/>
</dbReference>
<feature type="signal peptide" evidence="1">
    <location>
        <begin position="1"/>
        <end position="17"/>
    </location>
</feature>
<dbReference type="InterPro" id="IPR043504">
    <property type="entry name" value="Peptidase_S1_PA_chymotrypsin"/>
</dbReference>
<dbReference type="SMART" id="SM00020">
    <property type="entry name" value="Tryp_SPc"/>
    <property type="match status" value="1"/>
</dbReference>
<organism evidence="3 4">
    <name type="scientific">Brenthis ino</name>
    <name type="common">lesser marbled fritillary</name>
    <dbReference type="NCBI Taxonomy" id="405034"/>
    <lineage>
        <taxon>Eukaryota</taxon>
        <taxon>Metazoa</taxon>
        <taxon>Ecdysozoa</taxon>
        <taxon>Arthropoda</taxon>
        <taxon>Hexapoda</taxon>
        <taxon>Insecta</taxon>
        <taxon>Pterygota</taxon>
        <taxon>Neoptera</taxon>
        <taxon>Endopterygota</taxon>
        <taxon>Lepidoptera</taxon>
        <taxon>Glossata</taxon>
        <taxon>Ditrysia</taxon>
        <taxon>Papilionoidea</taxon>
        <taxon>Nymphalidae</taxon>
        <taxon>Heliconiinae</taxon>
        <taxon>Argynnini</taxon>
        <taxon>Brenthis</taxon>
    </lineage>
</organism>
<dbReference type="Pfam" id="PF00089">
    <property type="entry name" value="Trypsin"/>
    <property type="match status" value="1"/>
</dbReference>
<name>A0A8J9YFV8_9NEOP</name>
<protein>
    <recommendedName>
        <fullName evidence="2">Peptidase S1 domain-containing protein</fullName>
    </recommendedName>
</protein>
<dbReference type="SUPFAM" id="SSF50494">
    <property type="entry name" value="Trypsin-like serine proteases"/>
    <property type="match status" value="1"/>
</dbReference>
<feature type="domain" description="Peptidase S1" evidence="2">
    <location>
        <begin position="23"/>
        <end position="216"/>
    </location>
</feature>
<dbReference type="InterPro" id="IPR009003">
    <property type="entry name" value="Peptidase_S1_PA"/>
</dbReference>
<dbReference type="PANTHER" id="PTHR24260">
    <property type="match status" value="1"/>
</dbReference>
<evidence type="ECO:0000256" key="1">
    <source>
        <dbReference type="SAM" id="SignalP"/>
    </source>
</evidence>
<sequence length="224" mass="23801">MKAFVFALLCVVAAVQARSADFGGLYRTPAQAGENPWVVHLRVASIPGQGLLSSCVGSLISESWVLTSASCVEGLRFVWIRYGALNPITPELVTESSQFTVNEDGNLALISLNRVTEINENIAPIALADHEDVPASGKFCGYGAESNVLKDEELSCFELAMETDEDGNIVGTGDELPSPYDLGAPIVSDGVQVGVLNSVNENGAVIVNPAKYRDWIESVSGVRV</sequence>
<dbReference type="Proteomes" id="UP000838878">
    <property type="component" value="Chromosome 5"/>
</dbReference>
<dbReference type="OrthoDB" id="7840639at2759"/>
<evidence type="ECO:0000259" key="2">
    <source>
        <dbReference type="SMART" id="SM00020"/>
    </source>
</evidence>
<keyword evidence="4" id="KW-1185">Reference proteome</keyword>
<dbReference type="GO" id="GO:0004252">
    <property type="term" value="F:serine-type endopeptidase activity"/>
    <property type="evidence" value="ECO:0007669"/>
    <property type="project" value="InterPro"/>
</dbReference>
<dbReference type="AlphaFoldDB" id="A0A8J9YFV8"/>
<dbReference type="EMBL" id="OV170225">
    <property type="protein sequence ID" value="CAH0725085.1"/>
    <property type="molecule type" value="Genomic_DNA"/>
</dbReference>
<feature type="non-terminal residue" evidence="3">
    <location>
        <position position="224"/>
    </location>
</feature>
<gene>
    <name evidence="3" type="ORF">BINO364_LOCUS10705</name>
</gene>